<dbReference type="PROSITE" id="PS50893">
    <property type="entry name" value="ABC_TRANSPORTER_2"/>
    <property type="match status" value="1"/>
</dbReference>
<name>A0A6M8HMW0_9PROT</name>
<dbReference type="Proteomes" id="UP000500767">
    <property type="component" value="Chromosome"/>
</dbReference>
<protein>
    <submittedName>
        <fullName evidence="4">ATP-binding cassette domain-containing protein</fullName>
    </submittedName>
</protein>
<dbReference type="InterPro" id="IPR017871">
    <property type="entry name" value="ABC_transporter-like_CS"/>
</dbReference>
<gene>
    <name evidence="4" type="ORF">HN018_06165</name>
</gene>
<dbReference type="PANTHER" id="PTHR24220:SF470">
    <property type="entry name" value="CELL DIVISION ATP-BINDING PROTEIN FTSE"/>
    <property type="match status" value="1"/>
</dbReference>
<dbReference type="RefSeq" id="WP_171834671.1">
    <property type="nucleotide sequence ID" value="NZ_CP053708.1"/>
</dbReference>
<sequence>MIHLREVGLRSERGSSGVDVLRSISFDIPAGAFRWVLGSSGAGKSSLLRLLNLSVRPTTGTMELFGVAVPRARRSALAKLRRRTGTVFQDLRLLPELSVFDNVALRLRLDGMPEDRIELEVTEMLRWVGLGRKLQARPPQLSGGEQQRVAVARAVVHRPPLLLADEPTGALDEPQAVRLMQLFLELNQMGSTVLVATHNEGLTRRFPAAAIRLERGTLLTDG</sequence>
<dbReference type="InterPro" id="IPR015854">
    <property type="entry name" value="ABC_transpr_LolD-like"/>
</dbReference>
<dbReference type="GO" id="GO:0005886">
    <property type="term" value="C:plasma membrane"/>
    <property type="evidence" value="ECO:0007669"/>
    <property type="project" value="TreeGrafter"/>
</dbReference>
<dbReference type="EMBL" id="CP053708">
    <property type="protein sequence ID" value="QKE89682.1"/>
    <property type="molecule type" value="Genomic_DNA"/>
</dbReference>
<evidence type="ECO:0000313" key="5">
    <source>
        <dbReference type="Proteomes" id="UP000500767"/>
    </source>
</evidence>
<reference evidence="4 5" key="1">
    <citation type="journal article" date="2014" name="World J. Microbiol. Biotechnol.">
        <title>Biodiversity and physiological characteristics of Antarctic and Arctic lichens-associated bacteria.</title>
        <authorList>
            <person name="Lee Y.M."/>
            <person name="Kim E.H."/>
            <person name="Lee H.K."/>
            <person name="Hong S.G."/>
        </authorList>
    </citation>
    <scope>NUCLEOTIDE SEQUENCE [LARGE SCALE GENOMIC DNA]</scope>
    <source>
        <strain evidence="4 5">PAMC 26569</strain>
    </source>
</reference>
<evidence type="ECO:0000256" key="1">
    <source>
        <dbReference type="ARBA" id="ARBA00022741"/>
    </source>
</evidence>
<dbReference type="SMART" id="SM00382">
    <property type="entry name" value="AAA"/>
    <property type="match status" value="1"/>
</dbReference>
<organism evidence="4 5">
    <name type="scientific">Lichenicola cladoniae</name>
    <dbReference type="NCBI Taxonomy" id="1484109"/>
    <lineage>
        <taxon>Bacteria</taxon>
        <taxon>Pseudomonadati</taxon>
        <taxon>Pseudomonadota</taxon>
        <taxon>Alphaproteobacteria</taxon>
        <taxon>Acetobacterales</taxon>
        <taxon>Acetobacteraceae</taxon>
        <taxon>Lichenicola</taxon>
    </lineage>
</organism>
<dbReference type="GO" id="GO:0016887">
    <property type="term" value="F:ATP hydrolysis activity"/>
    <property type="evidence" value="ECO:0007669"/>
    <property type="project" value="InterPro"/>
</dbReference>
<evidence type="ECO:0000313" key="4">
    <source>
        <dbReference type="EMBL" id="QKE89682.1"/>
    </source>
</evidence>
<dbReference type="PROSITE" id="PS00211">
    <property type="entry name" value="ABC_TRANSPORTER_1"/>
    <property type="match status" value="1"/>
</dbReference>
<dbReference type="Pfam" id="PF00005">
    <property type="entry name" value="ABC_tran"/>
    <property type="match status" value="1"/>
</dbReference>
<proteinExistence type="predicted"/>
<dbReference type="KEGG" id="lck:HN018_06165"/>
<evidence type="ECO:0000259" key="3">
    <source>
        <dbReference type="PROSITE" id="PS50893"/>
    </source>
</evidence>
<accession>A0A6M8HMW0</accession>
<dbReference type="GO" id="GO:0005524">
    <property type="term" value="F:ATP binding"/>
    <property type="evidence" value="ECO:0007669"/>
    <property type="project" value="UniProtKB-KW"/>
</dbReference>
<dbReference type="PANTHER" id="PTHR24220">
    <property type="entry name" value="IMPORT ATP-BINDING PROTEIN"/>
    <property type="match status" value="1"/>
</dbReference>
<dbReference type="InterPro" id="IPR003593">
    <property type="entry name" value="AAA+_ATPase"/>
</dbReference>
<dbReference type="Gene3D" id="3.40.50.300">
    <property type="entry name" value="P-loop containing nucleotide triphosphate hydrolases"/>
    <property type="match status" value="1"/>
</dbReference>
<dbReference type="GO" id="GO:0022857">
    <property type="term" value="F:transmembrane transporter activity"/>
    <property type="evidence" value="ECO:0007669"/>
    <property type="project" value="TreeGrafter"/>
</dbReference>
<feature type="domain" description="ABC transporter" evidence="3">
    <location>
        <begin position="2"/>
        <end position="222"/>
    </location>
</feature>
<dbReference type="AlphaFoldDB" id="A0A6M8HMW0"/>
<dbReference type="InterPro" id="IPR027417">
    <property type="entry name" value="P-loop_NTPase"/>
</dbReference>
<keyword evidence="1" id="KW-0547">Nucleotide-binding</keyword>
<evidence type="ECO:0000256" key="2">
    <source>
        <dbReference type="ARBA" id="ARBA00022840"/>
    </source>
</evidence>
<dbReference type="InterPro" id="IPR003439">
    <property type="entry name" value="ABC_transporter-like_ATP-bd"/>
</dbReference>
<keyword evidence="2 4" id="KW-0067">ATP-binding</keyword>
<dbReference type="SUPFAM" id="SSF52540">
    <property type="entry name" value="P-loop containing nucleoside triphosphate hydrolases"/>
    <property type="match status" value="1"/>
</dbReference>
<keyword evidence="5" id="KW-1185">Reference proteome</keyword>